<accession>A0A7S1PIF2</accession>
<keyword evidence="1" id="KW-0175">Coiled coil</keyword>
<organism evidence="2">
    <name type="scientific">Percolomonas cosmopolitus</name>
    <dbReference type="NCBI Taxonomy" id="63605"/>
    <lineage>
        <taxon>Eukaryota</taxon>
        <taxon>Discoba</taxon>
        <taxon>Heterolobosea</taxon>
        <taxon>Tetramitia</taxon>
        <taxon>Eutetramitia</taxon>
        <taxon>Percolomonadidae</taxon>
        <taxon>Percolomonas</taxon>
    </lineage>
</organism>
<sequence length="333" mass="38210">MSDDFCLSPTDSSIPFFYPDDTIIKEHYAIQKHKDIIIFRGRGMTDAAFEFLFRLMHSETEVKLENKMLDISSNALTQKSVGFIKQLLDLNIKVLAHFNGIGPNNSRDSRIHACFTPQQRMSVSVEATTVLLPEDVNLQCVYQLQVISQKQIEKTQKQIEKTQKQLEKTTRDIRALSQQVKINKNTLKKLSFKRERDIAKAIQKKYPTFRVVSQEELISWNCELSKHEIDILLLSANGSIMVVGEAKDDLNDNEAFKQMRVRKAACEAMMEFPEELPDALKRLRTVIGLVGADIISDERKEQSRKRDLVIAVKYNDYELENDGAIEAAIRQNI</sequence>
<evidence type="ECO:0000256" key="1">
    <source>
        <dbReference type="SAM" id="Coils"/>
    </source>
</evidence>
<gene>
    <name evidence="2" type="ORF">PCOS0759_LOCUS7446</name>
</gene>
<protein>
    <submittedName>
        <fullName evidence="2">Uncharacterized protein</fullName>
    </submittedName>
</protein>
<name>A0A7S1PIF2_9EUKA</name>
<evidence type="ECO:0000313" key="2">
    <source>
        <dbReference type="EMBL" id="CAD9084192.1"/>
    </source>
</evidence>
<feature type="coiled-coil region" evidence="1">
    <location>
        <begin position="145"/>
        <end position="179"/>
    </location>
</feature>
<dbReference type="AlphaFoldDB" id="A0A7S1PIF2"/>
<dbReference type="EMBL" id="HBGD01009030">
    <property type="protein sequence ID" value="CAD9084192.1"/>
    <property type="molecule type" value="Transcribed_RNA"/>
</dbReference>
<proteinExistence type="predicted"/>
<reference evidence="2" key="1">
    <citation type="submission" date="2021-01" db="EMBL/GenBank/DDBJ databases">
        <authorList>
            <person name="Corre E."/>
            <person name="Pelletier E."/>
            <person name="Niang G."/>
            <person name="Scheremetjew M."/>
            <person name="Finn R."/>
            <person name="Kale V."/>
            <person name="Holt S."/>
            <person name="Cochrane G."/>
            <person name="Meng A."/>
            <person name="Brown T."/>
            <person name="Cohen L."/>
        </authorList>
    </citation>
    <scope>NUCLEOTIDE SEQUENCE</scope>
    <source>
        <strain evidence="2">WS</strain>
    </source>
</reference>